<feature type="binding site" evidence="7">
    <location>
        <position position="110"/>
    </location>
    <ligand>
        <name>Zn(2+)</name>
        <dbReference type="ChEBI" id="CHEBI:29105"/>
    </ligand>
</feature>
<keyword evidence="2" id="KW-0678">Repressor</keyword>
<keyword evidence="7" id="KW-0479">Metal-binding</keyword>
<accession>A0A318SR34</accession>
<comment type="cofactor">
    <cofactor evidence="7">
        <name>Zn(2+)</name>
        <dbReference type="ChEBI" id="CHEBI:29105"/>
    </cofactor>
    <text evidence="7">Binds 1 zinc ion per subunit.</text>
</comment>
<dbReference type="RefSeq" id="WP_110813503.1">
    <property type="nucleotide sequence ID" value="NZ_QJTE01000002.1"/>
</dbReference>
<dbReference type="Pfam" id="PF01475">
    <property type="entry name" value="FUR"/>
    <property type="match status" value="1"/>
</dbReference>
<evidence type="ECO:0000256" key="1">
    <source>
        <dbReference type="ARBA" id="ARBA00007957"/>
    </source>
</evidence>
<feature type="binding site" evidence="7">
    <location>
        <position position="153"/>
    </location>
    <ligand>
        <name>Zn(2+)</name>
        <dbReference type="ChEBI" id="CHEBI:29105"/>
    </ligand>
</feature>
<comment type="similarity">
    <text evidence="1">Belongs to the Fur family.</text>
</comment>
<keyword evidence="3 7" id="KW-0862">Zinc</keyword>
<evidence type="ECO:0000313" key="8">
    <source>
        <dbReference type="EMBL" id="PYE84401.1"/>
    </source>
</evidence>
<dbReference type="Proteomes" id="UP000248311">
    <property type="component" value="Unassembled WGS sequence"/>
</dbReference>
<dbReference type="PANTHER" id="PTHR33202">
    <property type="entry name" value="ZINC UPTAKE REGULATION PROTEIN"/>
    <property type="match status" value="1"/>
</dbReference>
<sequence>MSIGFHSHDHASCVAGGVEAAERHCAAEKLQFTPVRRRVLEILLSEHKAMGAYEILDILRAEGLGSQPPVAYRALDFLVKHGFVHRIERLNGFIACAHFGSGHTPAFLICRNCALVVESETDPAQGELGRAAVESGFRIERTVREAEGLCPLCQDAPQGAPA</sequence>
<evidence type="ECO:0000256" key="2">
    <source>
        <dbReference type="ARBA" id="ARBA00022491"/>
    </source>
</evidence>
<dbReference type="EMBL" id="QJTE01000002">
    <property type="protein sequence ID" value="PYE84401.1"/>
    <property type="molecule type" value="Genomic_DNA"/>
</dbReference>
<dbReference type="GO" id="GO:0045892">
    <property type="term" value="P:negative regulation of DNA-templated transcription"/>
    <property type="evidence" value="ECO:0007669"/>
    <property type="project" value="TreeGrafter"/>
</dbReference>
<proteinExistence type="inferred from homology"/>
<name>A0A318SR34_9RHOB</name>
<keyword evidence="6" id="KW-0804">Transcription</keyword>
<dbReference type="InterPro" id="IPR036388">
    <property type="entry name" value="WH-like_DNA-bd_sf"/>
</dbReference>
<organism evidence="8 9">
    <name type="scientific">Pseudoroseicyclus aestuarii</name>
    <dbReference type="NCBI Taxonomy" id="1795041"/>
    <lineage>
        <taxon>Bacteria</taxon>
        <taxon>Pseudomonadati</taxon>
        <taxon>Pseudomonadota</taxon>
        <taxon>Alphaproteobacteria</taxon>
        <taxon>Rhodobacterales</taxon>
        <taxon>Paracoccaceae</taxon>
        <taxon>Pseudoroseicyclus</taxon>
    </lineage>
</organism>
<evidence type="ECO:0000256" key="7">
    <source>
        <dbReference type="PIRSR" id="PIRSR602481-1"/>
    </source>
</evidence>
<protein>
    <submittedName>
        <fullName evidence="8">Fur family zinc uptake transcriptional regulator</fullName>
    </submittedName>
</protein>
<dbReference type="GO" id="GO:0005829">
    <property type="term" value="C:cytosol"/>
    <property type="evidence" value="ECO:0007669"/>
    <property type="project" value="TreeGrafter"/>
</dbReference>
<keyword evidence="4" id="KW-0805">Transcription regulation</keyword>
<dbReference type="GO" id="GO:0003700">
    <property type="term" value="F:DNA-binding transcription factor activity"/>
    <property type="evidence" value="ECO:0007669"/>
    <property type="project" value="InterPro"/>
</dbReference>
<dbReference type="AlphaFoldDB" id="A0A318SR34"/>
<keyword evidence="5" id="KW-0238">DNA-binding</keyword>
<dbReference type="SUPFAM" id="SSF46785">
    <property type="entry name" value="Winged helix' DNA-binding domain"/>
    <property type="match status" value="1"/>
</dbReference>
<feature type="binding site" evidence="7">
    <location>
        <position position="113"/>
    </location>
    <ligand>
        <name>Zn(2+)</name>
        <dbReference type="ChEBI" id="CHEBI:29105"/>
    </ligand>
</feature>
<reference evidence="8 9" key="1">
    <citation type="submission" date="2018-06" db="EMBL/GenBank/DDBJ databases">
        <title>Genomic Encyclopedia of Type Strains, Phase III (KMG-III): the genomes of soil and plant-associated and newly described type strains.</title>
        <authorList>
            <person name="Whitman W."/>
        </authorList>
    </citation>
    <scope>NUCLEOTIDE SEQUENCE [LARGE SCALE GENOMIC DNA]</scope>
    <source>
        <strain evidence="8 9">CECT 9025</strain>
    </source>
</reference>
<dbReference type="GO" id="GO:0000976">
    <property type="term" value="F:transcription cis-regulatory region binding"/>
    <property type="evidence" value="ECO:0007669"/>
    <property type="project" value="TreeGrafter"/>
</dbReference>
<dbReference type="PANTHER" id="PTHR33202:SF6">
    <property type="entry name" value="ZINC UPTAKE REGULATION PROTEIN"/>
    <property type="match status" value="1"/>
</dbReference>
<keyword evidence="9" id="KW-1185">Reference proteome</keyword>
<evidence type="ECO:0000256" key="3">
    <source>
        <dbReference type="ARBA" id="ARBA00022833"/>
    </source>
</evidence>
<evidence type="ECO:0000313" key="9">
    <source>
        <dbReference type="Proteomes" id="UP000248311"/>
    </source>
</evidence>
<feature type="binding site" evidence="7">
    <location>
        <position position="150"/>
    </location>
    <ligand>
        <name>Zn(2+)</name>
        <dbReference type="ChEBI" id="CHEBI:29105"/>
    </ligand>
</feature>
<dbReference type="OrthoDB" id="9801127at2"/>
<dbReference type="GO" id="GO:0008270">
    <property type="term" value="F:zinc ion binding"/>
    <property type="evidence" value="ECO:0007669"/>
    <property type="project" value="TreeGrafter"/>
</dbReference>
<dbReference type="Gene3D" id="1.10.10.10">
    <property type="entry name" value="Winged helix-like DNA-binding domain superfamily/Winged helix DNA-binding domain"/>
    <property type="match status" value="1"/>
</dbReference>
<evidence type="ECO:0000256" key="4">
    <source>
        <dbReference type="ARBA" id="ARBA00023015"/>
    </source>
</evidence>
<evidence type="ECO:0000256" key="6">
    <source>
        <dbReference type="ARBA" id="ARBA00023163"/>
    </source>
</evidence>
<evidence type="ECO:0000256" key="5">
    <source>
        <dbReference type="ARBA" id="ARBA00023125"/>
    </source>
</evidence>
<dbReference type="GO" id="GO:1900376">
    <property type="term" value="P:regulation of secondary metabolite biosynthetic process"/>
    <property type="evidence" value="ECO:0007669"/>
    <property type="project" value="TreeGrafter"/>
</dbReference>
<gene>
    <name evidence="8" type="ORF">DFP88_102200</name>
</gene>
<dbReference type="InterPro" id="IPR036390">
    <property type="entry name" value="WH_DNA-bd_sf"/>
</dbReference>
<dbReference type="InterPro" id="IPR002481">
    <property type="entry name" value="FUR"/>
</dbReference>
<comment type="caution">
    <text evidence="8">The sequence shown here is derived from an EMBL/GenBank/DDBJ whole genome shotgun (WGS) entry which is preliminary data.</text>
</comment>
<dbReference type="InterPro" id="IPR043135">
    <property type="entry name" value="Fur_C"/>
</dbReference>
<dbReference type="Gene3D" id="3.30.1490.190">
    <property type="match status" value="1"/>
</dbReference>